<gene>
    <name evidence="1" type="ORF">RclHR1_00230006</name>
</gene>
<proteinExistence type="predicted"/>
<organism evidence="1 2">
    <name type="scientific">Rhizophagus clarus</name>
    <dbReference type="NCBI Taxonomy" id="94130"/>
    <lineage>
        <taxon>Eukaryota</taxon>
        <taxon>Fungi</taxon>
        <taxon>Fungi incertae sedis</taxon>
        <taxon>Mucoromycota</taxon>
        <taxon>Glomeromycotina</taxon>
        <taxon>Glomeromycetes</taxon>
        <taxon>Glomerales</taxon>
        <taxon>Glomeraceae</taxon>
        <taxon>Rhizophagus</taxon>
    </lineage>
</organism>
<comment type="caution">
    <text evidence="1">The sequence shown here is derived from an EMBL/GenBank/DDBJ whole genome shotgun (WGS) entry which is preliminary data.</text>
</comment>
<dbReference type="EMBL" id="BEXD01001446">
    <property type="protein sequence ID" value="GBB94128.1"/>
    <property type="molecule type" value="Genomic_DNA"/>
</dbReference>
<protein>
    <submittedName>
        <fullName evidence="1">Uncharacterized protein</fullName>
    </submittedName>
</protein>
<evidence type="ECO:0000313" key="2">
    <source>
        <dbReference type="Proteomes" id="UP000247702"/>
    </source>
</evidence>
<accession>A0A2Z6RPX5</accession>
<sequence>MEVNQRNPSIVKFDNFGGRREDYINHVWGIDSLWETIVRDTSQQPENSDRGVERVAKGIGIGWVSWIVDEDKGKIVEVDNGPLHYLDPPKKRNIKGVQERIVQERSTTDLVCILDYFMLAIWWTLLQ</sequence>
<dbReference type="AlphaFoldDB" id="A0A2Z6RPX5"/>
<keyword evidence="2" id="KW-1185">Reference proteome</keyword>
<evidence type="ECO:0000313" key="1">
    <source>
        <dbReference type="EMBL" id="GBB94128.1"/>
    </source>
</evidence>
<name>A0A2Z6RPX5_9GLOM</name>
<dbReference type="Proteomes" id="UP000247702">
    <property type="component" value="Unassembled WGS sequence"/>
</dbReference>
<reference evidence="1 2" key="1">
    <citation type="submission" date="2017-11" db="EMBL/GenBank/DDBJ databases">
        <title>The genome of Rhizophagus clarus HR1 reveals common genetic basis of auxotrophy among arbuscular mycorrhizal fungi.</title>
        <authorList>
            <person name="Kobayashi Y."/>
        </authorList>
    </citation>
    <scope>NUCLEOTIDE SEQUENCE [LARGE SCALE GENOMIC DNA]</scope>
    <source>
        <strain evidence="1 2">HR1</strain>
    </source>
</reference>